<gene>
    <name evidence="2" type="ORF">ACFFJH_12455</name>
</gene>
<comment type="caution">
    <text evidence="2">The sequence shown here is derived from an EMBL/GenBank/DDBJ whole genome shotgun (WGS) entry which is preliminary data.</text>
</comment>
<dbReference type="Pfam" id="PF01963">
    <property type="entry name" value="TraB_PrgY_gumN"/>
    <property type="match status" value="1"/>
</dbReference>
<accession>A0ABV6IFM4</accession>
<feature type="chain" id="PRO_5045965826" evidence="1">
    <location>
        <begin position="36"/>
        <end position="341"/>
    </location>
</feature>
<evidence type="ECO:0000313" key="3">
    <source>
        <dbReference type="Proteomes" id="UP001589844"/>
    </source>
</evidence>
<evidence type="ECO:0000313" key="2">
    <source>
        <dbReference type="EMBL" id="MFC0350626.1"/>
    </source>
</evidence>
<dbReference type="PANTHER" id="PTHR40590">
    <property type="entry name" value="CYTOPLASMIC PROTEIN-RELATED"/>
    <property type="match status" value="1"/>
</dbReference>
<evidence type="ECO:0000256" key="1">
    <source>
        <dbReference type="SAM" id="SignalP"/>
    </source>
</evidence>
<sequence>MKTKAKHFIGNNTGKLLRYLALGLMCAGLSTGALAQTKAQTKEQTKASKLANNKASTAGKVKGLLFEIRPIKQDEMAQDKDNKMSAPVGYLFGTIQIAKKDFYPLSTPVQKAYTQADTVVVEIDSSSDTAAQTLANKLSYSAPDTLEKHISPVVWGTLKAMAGKSIDQFQTYTPALVAMGLKAEVTMQLGYDPEQSLDLHFINAARADNKALVELDSIEFQADVLASLNDDEGNALLANTLDSFRKGELKSRLQAVRQAWLRADADVLGKLLLETSQQDAGSQKITHMLVDDKNERIATQMQDMMRQGKKAFFVVDAGHMTGERSIIAQLKQQGLQVKQIR</sequence>
<keyword evidence="3" id="KW-1185">Reference proteome</keyword>
<name>A0ABV6IFM4_9BURK</name>
<dbReference type="RefSeq" id="WP_390213086.1">
    <property type="nucleotide sequence ID" value="NZ_JBHLXJ010000013.1"/>
</dbReference>
<reference evidence="2 3" key="1">
    <citation type="submission" date="2024-09" db="EMBL/GenBank/DDBJ databases">
        <authorList>
            <person name="Sun Q."/>
            <person name="Mori K."/>
        </authorList>
    </citation>
    <scope>NUCLEOTIDE SEQUENCE [LARGE SCALE GENOMIC DNA]</scope>
    <source>
        <strain evidence="2 3">CCM 8677</strain>
    </source>
</reference>
<organism evidence="2 3">
    <name type="scientific">Undibacterium danionis</name>
    <dbReference type="NCBI Taxonomy" id="1812100"/>
    <lineage>
        <taxon>Bacteria</taxon>
        <taxon>Pseudomonadati</taxon>
        <taxon>Pseudomonadota</taxon>
        <taxon>Betaproteobacteria</taxon>
        <taxon>Burkholderiales</taxon>
        <taxon>Oxalobacteraceae</taxon>
        <taxon>Undibacterium</taxon>
    </lineage>
</organism>
<dbReference type="CDD" id="cd14789">
    <property type="entry name" value="Tiki"/>
    <property type="match status" value="1"/>
</dbReference>
<dbReference type="InterPro" id="IPR002816">
    <property type="entry name" value="TraB/PrgY/GumN_fam"/>
</dbReference>
<dbReference type="PANTHER" id="PTHR40590:SF1">
    <property type="entry name" value="CYTOPLASMIC PROTEIN"/>
    <property type="match status" value="1"/>
</dbReference>
<feature type="signal peptide" evidence="1">
    <location>
        <begin position="1"/>
        <end position="35"/>
    </location>
</feature>
<dbReference type="Proteomes" id="UP001589844">
    <property type="component" value="Unassembled WGS sequence"/>
</dbReference>
<proteinExistence type="predicted"/>
<dbReference type="InterPro" id="IPR047111">
    <property type="entry name" value="YbaP-like"/>
</dbReference>
<keyword evidence="1" id="KW-0732">Signal</keyword>
<protein>
    <submittedName>
        <fullName evidence="2">TraB/GumN family protein</fullName>
    </submittedName>
</protein>
<dbReference type="EMBL" id="JBHLXJ010000013">
    <property type="protein sequence ID" value="MFC0350626.1"/>
    <property type="molecule type" value="Genomic_DNA"/>
</dbReference>